<evidence type="ECO:0008006" key="3">
    <source>
        <dbReference type="Google" id="ProtNLM"/>
    </source>
</evidence>
<sequence>MRLIDAVNVTLEALGESRAVDLNSSNPSVGLAKAAIERTRRGVLSTGHWFNVIEREVVPAQTGRISIPWKQLAIYGIDGKKYSERDGILYDLVEQTNRFEQPVKLRVVLDFDFEDLPEHAALWIAYESAAQVYSNDLGADATYQILTQQAREYEALTLREHLRNQRYSTARTRNSGRIRYGFRI</sequence>
<dbReference type="EMBL" id="OQ921331">
    <property type="protein sequence ID" value="WMX18818.1"/>
    <property type="molecule type" value="Genomic_DNA"/>
</dbReference>
<organism evidence="1 2">
    <name type="scientific">Escherichia phage vB_EcoP_PAS7</name>
    <dbReference type="NCBI Taxonomy" id="3053875"/>
    <lineage>
        <taxon>Viruses</taxon>
        <taxon>Duplodnaviria</taxon>
        <taxon>Heunggongvirae</taxon>
        <taxon>Uroviricota</taxon>
        <taxon>Caudoviricetes</taxon>
        <taxon>Autographivirales</taxon>
        <taxon>Autoscriptoviridae</taxon>
        <taxon>Slopekvirinae</taxon>
        <taxon>Cepavirus</taxon>
        <taxon>Cepavirus PAS7</taxon>
    </lineage>
</organism>
<reference evidence="1" key="1">
    <citation type="submission" date="2023-05" db="EMBL/GenBank/DDBJ databases">
        <title>Complete genome sequence of three non-O157 smooth Escherichia coli infecting phages.</title>
        <authorList>
            <person name="Pas C."/>
            <person name="Briers Y."/>
            <person name="Fieseler L."/>
        </authorList>
    </citation>
    <scope>NUCLEOTIDE SEQUENCE</scope>
</reference>
<dbReference type="Proteomes" id="UP001182171">
    <property type="component" value="Segment"/>
</dbReference>
<name>A0AA51Z388_9CAUD</name>
<keyword evidence="2" id="KW-1185">Reference proteome</keyword>
<proteinExistence type="predicted"/>
<accession>A0AA51Z388</accession>
<dbReference type="InterPro" id="IPR033767">
    <property type="entry name" value="Tail_Gp11"/>
</dbReference>
<protein>
    <recommendedName>
        <fullName evidence="3">Tail tubular protein A</fullName>
    </recommendedName>
</protein>
<dbReference type="Pfam" id="PF17212">
    <property type="entry name" value="Tube"/>
    <property type="match status" value="1"/>
</dbReference>
<evidence type="ECO:0000313" key="1">
    <source>
        <dbReference type="EMBL" id="WMX18818.1"/>
    </source>
</evidence>
<evidence type="ECO:0000313" key="2">
    <source>
        <dbReference type="Proteomes" id="UP001182171"/>
    </source>
</evidence>